<organism evidence="4 5">
    <name type="scientific">Chryseosolibacter histidini</name>
    <dbReference type="NCBI Taxonomy" id="2782349"/>
    <lineage>
        <taxon>Bacteria</taxon>
        <taxon>Pseudomonadati</taxon>
        <taxon>Bacteroidota</taxon>
        <taxon>Cytophagia</taxon>
        <taxon>Cytophagales</taxon>
        <taxon>Chryseotaleaceae</taxon>
        <taxon>Chryseosolibacter</taxon>
    </lineage>
</organism>
<feature type="signal peptide" evidence="1">
    <location>
        <begin position="1"/>
        <end position="23"/>
    </location>
</feature>
<dbReference type="InterPro" id="IPR011765">
    <property type="entry name" value="Pept_M16_N"/>
</dbReference>
<feature type="domain" description="Peptidase M16 N-terminal" evidence="2">
    <location>
        <begin position="62"/>
        <end position="195"/>
    </location>
</feature>
<dbReference type="PANTHER" id="PTHR11851:SF224">
    <property type="entry name" value="PROCESSING PROTEASE"/>
    <property type="match status" value="1"/>
</dbReference>
<protein>
    <submittedName>
        <fullName evidence="4">Insulinase family protein</fullName>
    </submittedName>
</protein>
<dbReference type="SUPFAM" id="SSF63411">
    <property type="entry name" value="LuxS/MPP-like metallohydrolase"/>
    <property type="match status" value="2"/>
</dbReference>
<keyword evidence="5" id="KW-1185">Reference proteome</keyword>
<dbReference type="InterPro" id="IPR050361">
    <property type="entry name" value="MPP/UQCRC_Complex"/>
</dbReference>
<sequence>MRTSYKFLSCVAAACFLSFAALAQKQTPPEGGKPRDFQLPAKKVEKLGNGLSTTLVQYGAIPKVNINVIIKTGNIHEGPNEVWLGDLTGNLMREGGTTTMDFKTIAKKVAAMGGEVNVSTGPNQMTVSGSVLSEFAPDLVKILADIVINPAFPASEVERLKNDLKRQLTVQKSVPQNQATEKFRSIIYKDHSYGRYFPTEEMLNSYTLDMAKGFYEKNIGAKRTVVYAVGKFDEAAVKKAIEEAFGKWKEGPEVDYPVATPVKTNEVAMIDRKGAPQTTVLLGLPTLDPSKPDYLPLQVTNSLLGGSFGSRITANIRENKGYTYSPFSTISSGYRVAIWYEQADVTSEHTGASLQEISKEIKRLQNEPPSADELKGIQNYEAGIFVLQNSTPGGIINQLNFLDLHGLSDSYLTDRVKNIYNVTPEKVQQMAKDYFKYEDMTLVLVGDKKLLEKQIKEHQNALKVK</sequence>
<dbReference type="Pfam" id="PF00675">
    <property type="entry name" value="Peptidase_M16"/>
    <property type="match status" value="1"/>
</dbReference>
<evidence type="ECO:0000259" key="2">
    <source>
        <dbReference type="Pfam" id="PF00675"/>
    </source>
</evidence>
<reference evidence="4 5" key="1">
    <citation type="submission" date="2021-05" db="EMBL/GenBank/DDBJ databases">
        <title>A Polyphasic approach of four new species of the genus Ohtaekwangia: Ohtaekwangia histidinii sp. nov., Ohtaekwangia cretensis sp. nov., Ohtaekwangia indiensis sp. nov., Ohtaekwangia reichenbachii sp. nov. from diverse environment.</title>
        <authorList>
            <person name="Octaviana S."/>
        </authorList>
    </citation>
    <scope>NUCLEOTIDE SEQUENCE [LARGE SCALE GENOMIC DNA]</scope>
    <source>
        <strain evidence="4 5">PWU4</strain>
    </source>
</reference>
<keyword evidence="1" id="KW-0732">Signal</keyword>
<dbReference type="GO" id="GO:0046872">
    <property type="term" value="F:metal ion binding"/>
    <property type="evidence" value="ECO:0007669"/>
    <property type="project" value="InterPro"/>
</dbReference>
<gene>
    <name evidence="4" type="ORF">KK083_24175</name>
</gene>
<dbReference type="InterPro" id="IPR011249">
    <property type="entry name" value="Metalloenz_LuxS/M16"/>
</dbReference>
<dbReference type="Proteomes" id="UP001319200">
    <property type="component" value="Unassembled WGS sequence"/>
</dbReference>
<evidence type="ECO:0000313" key="4">
    <source>
        <dbReference type="EMBL" id="MBT1700006.1"/>
    </source>
</evidence>
<feature type="domain" description="Peptidase M16 C-terminal" evidence="3">
    <location>
        <begin position="207"/>
        <end position="379"/>
    </location>
</feature>
<feature type="chain" id="PRO_5042908030" evidence="1">
    <location>
        <begin position="24"/>
        <end position="465"/>
    </location>
</feature>
<dbReference type="RefSeq" id="WP_254168305.1">
    <property type="nucleotide sequence ID" value="NZ_JAHESF010000033.1"/>
</dbReference>
<evidence type="ECO:0000256" key="1">
    <source>
        <dbReference type="SAM" id="SignalP"/>
    </source>
</evidence>
<dbReference type="InterPro" id="IPR007863">
    <property type="entry name" value="Peptidase_M16_C"/>
</dbReference>
<accession>A0AAP2DP70</accession>
<proteinExistence type="predicted"/>
<dbReference type="EMBL" id="JAHESF010000033">
    <property type="protein sequence ID" value="MBT1700006.1"/>
    <property type="molecule type" value="Genomic_DNA"/>
</dbReference>
<dbReference type="Gene3D" id="3.30.830.10">
    <property type="entry name" value="Metalloenzyme, LuxS/M16 peptidase-like"/>
    <property type="match status" value="2"/>
</dbReference>
<dbReference type="Pfam" id="PF05193">
    <property type="entry name" value="Peptidase_M16_C"/>
    <property type="match status" value="1"/>
</dbReference>
<dbReference type="AlphaFoldDB" id="A0AAP2DP70"/>
<evidence type="ECO:0000259" key="3">
    <source>
        <dbReference type="Pfam" id="PF05193"/>
    </source>
</evidence>
<dbReference type="PANTHER" id="PTHR11851">
    <property type="entry name" value="METALLOPROTEASE"/>
    <property type="match status" value="1"/>
</dbReference>
<evidence type="ECO:0000313" key="5">
    <source>
        <dbReference type="Proteomes" id="UP001319200"/>
    </source>
</evidence>
<name>A0AAP2DP70_9BACT</name>
<comment type="caution">
    <text evidence="4">The sequence shown here is derived from an EMBL/GenBank/DDBJ whole genome shotgun (WGS) entry which is preliminary data.</text>
</comment>